<evidence type="ECO:0000256" key="1">
    <source>
        <dbReference type="SAM" id="SignalP"/>
    </source>
</evidence>
<dbReference type="EMBL" id="LDJM01000018">
    <property type="protein sequence ID" value="KRG77359.1"/>
    <property type="molecule type" value="Genomic_DNA"/>
</dbReference>
<comment type="caution">
    <text evidence="2">The sequence shown here is derived from an EMBL/GenBank/DDBJ whole genome shotgun (WGS) entry which is preliminary data.</text>
</comment>
<dbReference type="AlphaFoldDB" id="A0A0R0D5D9"/>
<gene>
    <name evidence="2" type="ORF">ABB30_07615</name>
</gene>
<feature type="chain" id="PRO_5006395177" description="Integron" evidence="1">
    <location>
        <begin position="18"/>
        <end position="124"/>
    </location>
</feature>
<sequence length="124" mass="12528">MTCALTLLAACSSPAAAAPEAQPVWVGEQPDLDACGGLGQISGNGPQAVHAGPGNQHAVIARLQPGTPAWLCDSAGDGQWIGIVHADDPDQDCGVSVAVPTHQPYRGPCRSGWVRATAVQLLAG</sequence>
<reference evidence="2 3" key="1">
    <citation type="submission" date="2015-05" db="EMBL/GenBank/DDBJ databases">
        <title>Genome sequencing and analysis of members of genus Stenotrophomonas.</title>
        <authorList>
            <person name="Patil P.P."/>
            <person name="Midha S."/>
            <person name="Patil P.B."/>
        </authorList>
    </citation>
    <scope>NUCLEOTIDE SEQUENCE [LARGE SCALE GENOMIC DNA]</scope>
    <source>
        <strain evidence="2 3">DSM 24757</strain>
    </source>
</reference>
<dbReference type="Proteomes" id="UP000050956">
    <property type="component" value="Unassembled WGS sequence"/>
</dbReference>
<keyword evidence="3" id="KW-1185">Reference proteome</keyword>
<dbReference type="PATRIC" id="fig|336566.3.peg.868"/>
<protein>
    <recommendedName>
        <fullName evidence="4">Integron</fullName>
    </recommendedName>
</protein>
<keyword evidence="1" id="KW-0732">Signal</keyword>
<evidence type="ECO:0000313" key="2">
    <source>
        <dbReference type="EMBL" id="KRG77359.1"/>
    </source>
</evidence>
<evidence type="ECO:0008006" key="4">
    <source>
        <dbReference type="Google" id="ProtNLM"/>
    </source>
</evidence>
<name>A0A0R0D5D9_9GAMM</name>
<dbReference type="STRING" id="336566.ABB30_07615"/>
<feature type="signal peptide" evidence="1">
    <location>
        <begin position="1"/>
        <end position="17"/>
    </location>
</feature>
<evidence type="ECO:0000313" key="3">
    <source>
        <dbReference type="Proteomes" id="UP000050956"/>
    </source>
</evidence>
<organism evidence="2 3">
    <name type="scientific">Stenotrophomonas ginsengisoli</name>
    <dbReference type="NCBI Taxonomy" id="336566"/>
    <lineage>
        <taxon>Bacteria</taxon>
        <taxon>Pseudomonadati</taxon>
        <taxon>Pseudomonadota</taxon>
        <taxon>Gammaproteobacteria</taxon>
        <taxon>Lysobacterales</taxon>
        <taxon>Lysobacteraceae</taxon>
        <taxon>Stenotrophomonas</taxon>
    </lineage>
</organism>
<proteinExistence type="predicted"/>
<accession>A0A0R0D5D9</accession>